<evidence type="ECO:0000313" key="4">
    <source>
        <dbReference type="Proteomes" id="UP000075606"/>
    </source>
</evidence>
<feature type="transmembrane region" description="Helical" evidence="1">
    <location>
        <begin position="60"/>
        <end position="77"/>
    </location>
</feature>
<organism evidence="3 4">
    <name type="scientific">Roseivirga spongicola</name>
    <dbReference type="NCBI Taxonomy" id="333140"/>
    <lineage>
        <taxon>Bacteria</taxon>
        <taxon>Pseudomonadati</taxon>
        <taxon>Bacteroidota</taxon>
        <taxon>Cytophagia</taxon>
        <taxon>Cytophagales</taxon>
        <taxon>Roseivirgaceae</taxon>
        <taxon>Roseivirga</taxon>
    </lineage>
</organism>
<dbReference type="EMBL" id="LRPC01000001">
    <property type="protein sequence ID" value="KYG77898.1"/>
    <property type="molecule type" value="Genomic_DNA"/>
</dbReference>
<dbReference type="RefSeq" id="WP_068216743.1">
    <property type="nucleotide sequence ID" value="NZ_CP139724.1"/>
</dbReference>
<feature type="transmembrane region" description="Helical" evidence="1">
    <location>
        <begin position="9"/>
        <end position="31"/>
    </location>
</feature>
<keyword evidence="4" id="KW-1185">Reference proteome</keyword>
<keyword evidence="1" id="KW-1133">Transmembrane helix</keyword>
<dbReference type="AlphaFoldDB" id="A0A150XGQ8"/>
<dbReference type="OrthoDB" id="129627at2"/>
<keyword evidence="1" id="KW-0472">Membrane</keyword>
<evidence type="ECO:0000256" key="1">
    <source>
        <dbReference type="SAM" id="Phobius"/>
    </source>
</evidence>
<evidence type="ECO:0000259" key="2">
    <source>
        <dbReference type="Pfam" id="PF22570"/>
    </source>
</evidence>
<proteinExistence type="predicted"/>
<dbReference type="InterPro" id="IPR054331">
    <property type="entry name" value="LiaF_TM"/>
</dbReference>
<keyword evidence="1" id="KW-0812">Transmembrane</keyword>
<comment type="caution">
    <text evidence="3">The sequence shown here is derived from an EMBL/GenBank/DDBJ whole genome shotgun (WGS) entry which is preliminary data.</text>
</comment>
<sequence>MNKESTNKLIGLIFIVVGTLAVLGNFDLIPWRLRHYLFQWENILILIGGFLILSDQNRKAGLVVLVIGLIFVIDDWMRVDISIWELWPLIFVFAGIHLIRRTVQKPAAGEPYSEQSTDDGDRVEDIAVFSGGDKVVNTKNFKGGSLTAVFGGSNIDLTMSDIQQPSAEIEIFYMFGGSKIRVPKGWQVDMRVTNIFGGMSDKRLITDTLGDSPKRLVVKGLVIFGGAEISN</sequence>
<feature type="transmembrane region" description="Helical" evidence="1">
    <location>
        <begin position="37"/>
        <end position="53"/>
    </location>
</feature>
<dbReference type="Proteomes" id="UP000075606">
    <property type="component" value="Unassembled WGS sequence"/>
</dbReference>
<dbReference type="PANTHER" id="PTHR40763:SF5">
    <property type="entry name" value="MEMBRANE PROTEIN"/>
    <property type="match status" value="1"/>
</dbReference>
<feature type="transmembrane region" description="Helical" evidence="1">
    <location>
        <begin position="83"/>
        <end position="99"/>
    </location>
</feature>
<feature type="domain" description="LiaF transmembrane" evidence="2">
    <location>
        <begin position="9"/>
        <end position="102"/>
    </location>
</feature>
<name>A0A150XGQ8_9BACT</name>
<accession>A0A150XGQ8</accession>
<reference evidence="3 4" key="1">
    <citation type="submission" date="2016-01" db="EMBL/GenBank/DDBJ databases">
        <title>Genome sequencing of Roseivirga spongicola UST030701-084.</title>
        <authorList>
            <person name="Selvaratnam C."/>
            <person name="Thevarajoo S."/>
            <person name="Goh K.M."/>
            <person name="Ee R."/>
            <person name="Chan K.-G."/>
            <person name="Chong C.S."/>
        </authorList>
    </citation>
    <scope>NUCLEOTIDE SEQUENCE [LARGE SCALE GENOMIC DNA]</scope>
    <source>
        <strain evidence="3 4">UST030701-084</strain>
    </source>
</reference>
<dbReference type="STRING" id="333140.AWW68_03785"/>
<evidence type="ECO:0000313" key="3">
    <source>
        <dbReference type="EMBL" id="KYG77898.1"/>
    </source>
</evidence>
<dbReference type="PANTHER" id="PTHR40763">
    <property type="entry name" value="MEMBRANE PROTEIN-RELATED"/>
    <property type="match status" value="1"/>
</dbReference>
<gene>
    <name evidence="3" type="ORF">AWW68_03785</name>
</gene>
<dbReference type="Pfam" id="PF22570">
    <property type="entry name" value="LiaF-TM"/>
    <property type="match status" value="1"/>
</dbReference>
<protein>
    <recommendedName>
        <fullName evidence="2">LiaF transmembrane domain-containing protein</fullName>
    </recommendedName>
</protein>